<dbReference type="EMBL" id="VMNX01000040">
    <property type="protein sequence ID" value="MPY49605.1"/>
    <property type="molecule type" value="Genomic_DNA"/>
</dbReference>
<evidence type="ECO:0000313" key="2">
    <source>
        <dbReference type="Proteomes" id="UP000373149"/>
    </source>
</evidence>
<gene>
    <name evidence="1" type="ORF">FPZ41_13940</name>
</gene>
<evidence type="ECO:0000313" key="1">
    <source>
        <dbReference type="EMBL" id="MPY49605.1"/>
    </source>
</evidence>
<name>A0A5N8WTQ1_9ACTN</name>
<protein>
    <submittedName>
        <fullName evidence="1">SMI1/KNR4 family protein</fullName>
    </submittedName>
</protein>
<keyword evidence="2" id="KW-1185">Reference proteome</keyword>
<dbReference type="SUPFAM" id="SSF160631">
    <property type="entry name" value="SMI1/KNR4-like"/>
    <property type="match status" value="1"/>
</dbReference>
<proteinExistence type="predicted"/>
<accession>A0A5N8WTQ1</accession>
<dbReference type="InterPro" id="IPR037883">
    <property type="entry name" value="Knr4/Smi1-like_sf"/>
</dbReference>
<dbReference type="RefSeq" id="WP_152862482.1">
    <property type="nucleotide sequence ID" value="NZ_VMNX01000040.1"/>
</dbReference>
<sequence>MTTASPDHRPDEATLELLRSAFEPEWREPPLGYEAVEAWEAEHGVALPEPYRTVVAEICSGYGLGPPEDGGLQRLGCLPEGWPDLGPRQPGALFPLVEGWPWEDDDSVDPDEDERIDAVHTQGSIVLGSEDGQSFWLLVTTGPRRGEVWMVADVGAGPVPGDEAWGFLEWVQRWHVGNGWWD</sequence>
<organism evidence="1 2">
    <name type="scientific">Streptomyces acidicola</name>
    <dbReference type="NCBI Taxonomy" id="2596892"/>
    <lineage>
        <taxon>Bacteria</taxon>
        <taxon>Bacillati</taxon>
        <taxon>Actinomycetota</taxon>
        <taxon>Actinomycetes</taxon>
        <taxon>Kitasatosporales</taxon>
        <taxon>Streptomycetaceae</taxon>
        <taxon>Streptomyces</taxon>
    </lineage>
</organism>
<reference evidence="1 2" key="1">
    <citation type="submission" date="2019-09" db="EMBL/GenBank/DDBJ databases">
        <authorList>
            <person name="Duangmal K."/>
            <person name="Teo W.F.A."/>
            <person name="Lipun K."/>
        </authorList>
    </citation>
    <scope>NUCLEOTIDE SEQUENCE [LARGE SCALE GENOMIC DNA]</scope>
    <source>
        <strain evidence="1 2">K1PN6</strain>
    </source>
</reference>
<comment type="caution">
    <text evidence="1">The sequence shown here is derived from an EMBL/GenBank/DDBJ whole genome shotgun (WGS) entry which is preliminary data.</text>
</comment>
<dbReference type="AlphaFoldDB" id="A0A5N8WTQ1"/>
<dbReference type="Proteomes" id="UP000373149">
    <property type="component" value="Unassembled WGS sequence"/>
</dbReference>